<dbReference type="EMBL" id="CH940648">
    <property type="protein sequence ID" value="EDW60230.2"/>
    <property type="molecule type" value="Genomic_DNA"/>
</dbReference>
<keyword evidence="6 8" id="KW-0675">Receptor</keyword>
<dbReference type="PANTHER" id="PTHR21143:SF131">
    <property type="entry name" value="GUSTATORY AND ODORANT RECEPTOR 63A-RELATED"/>
    <property type="match status" value="1"/>
</dbReference>
<comment type="function">
    <text evidence="8">Gustatory receptor which mediates acceptance or avoidance behavior, depending on its substrates.</text>
</comment>
<reference evidence="9 10" key="1">
    <citation type="journal article" date="2007" name="Nature">
        <title>Evolution of genes and genomes on the Drosophila phylogeny.</title>
        <authorList>
            <consortium name="Drosophila 12 Genomes Consortium"/>
            <person name="Clark A.G."/>
            <person name="Eisen M.B."/>
            <person name="Smith D.R."/>
            <person name="Bergman C.M."/>
            <person name="Oliver B."/>
            <person name="Markow T.A."/>
            <person name="Kaufman T.C."/>
            <person name="Kellis M."/>
            <person name="Gelbart W."/>
            <person name="Iyer V.N."/>
            <person name="Pollard D.A."/>
            <person name="Sackton T.B."/>
            <person name="Larracuente A.M."/>
            <person name="Singh N.D."/>
            <person name="Abad J.P."/>
            <person name="Abt D.N."/>
            <person name="Adryan B."/>
            <person name="Aguade M."/>
            <person name="Akashi H."/>
            <person name="Anderson W.W."/>
            <person name="Aquadro C.F."/>
            <person name="Ardell D.H."/>
            <person name="Arguello R."/>
            <person name="Artieri C.G."/>
            <person name="Barbash D.A."/>
            <person name="Barker D."/>
            <person name="Barsanti P."/>
            <person name="Batterham P."/>
            <person name="Batzoglou S."/>
            <person name="Begun D."/>
            <person name="Bhutkar A."/>
            <person name="Blanco E."/>
            <person name="Bosak S.A."/>
            <person name="Bradley R.K."/>
            <person name="Brand A.D."/>
            <person name="Brent M.R."/>
            <person name="Brooks A.N."/>
            <person name="Brown R.H."/>
            <person name="Butlin R.K."/>
            <person name="Caggese C."/>
            <person name="Calvi B.R."/>
            <person name="Bernardo de Carvalho A."/>
            <person name="Caspi A."/>
            <person name="Castrezana S."/>
            <person name="Celniker S.E."/>
            <person name="Chang J.L."/>
            <person name="Chapple C."/>
            <person name="Chatterji S."/>
            <person name="Chinwalla A."/>
            <person name="Civetta A."/>
            <person name="Clifton S.W."/>
            <person name="Comeron J.M."/>
            <person name="Costello J.C."/>
            <person name="Coyne J.A."/>
            <person name="Daub J."/>
            <person name="David R.G."/>
            <person name="Delcher A.L."/>
            <person name="Delehaunty K."/>
            <person name="Do C.B."/>
            <person name="Ebling H."/>
            <person name="Edwards K."/>
            <person name="Eickbush T."/>
            <person name="Evans J.D."/>
            <person name="Filipski A."/>
            <person name="Findeiss S."/>
            <person name="Freyhult E."/>
            <person name="Fulton L."/>
            <person name="Fulton R."/>
            <person name="Garcia A.C."/>
            <person name="Gardiner A."/>
            <person name="Garfield D.A."/>
            <person name="Garvin B.E."/>
            <person name="Gibson G."/>
            <person name="Gilbert D."/>
            <person name="Gnerre S."/>
            <person name="Godfrey J."/>
            <person name="Good R."/>
            <person name="Gotea V."/>
            <person name="Gravely B."/>
            <person name="Greenberg A.J."/>
            <person name="Griffiths-Jones S."/>
            <person name="Gross S."/>
            <person name="Guigo R."/>
            <person name="Gustafson E.A."/>
            <person name="Haerty W."/>
            <person name="Hahn M.W."/>
            <person name="Halligan D.L."/>
            <person name="Halpern A.L."/>
            <person name="Halter G.M."/>
            <person name="Han M.V."/>
            <person name="Heger A."/>
            <person name="Hillier L."/>
            <person name="Hinrichs A.S."/>
            <person name="Holmes I."/>
            <person name="Hoskins R.A."/>
            <person name="Hubisz M.J."/>
            <person name="Hultmark D."/>
            <person name="Huntley M.A."/>
            <person name="Jaffe D.B."/>
            <person name="Jagadeeshan S."/>
            <person name="Jeck W.R."/>
            <person name="Johnson J."/>
            <person name="Jones C.D."/>
            <person name="Jordan W.C."/>
            <person name="Karpen G.H."/>
            <person name="Kataoka E."/>
            <person name="Keightley P.D."/>
            <person name="Kheradpour P."/>
            <person name="Kirkness E.F."/>
            <person name="Koerich L.B."/>
            <person name="Kristiansen K."/>
            <person name="Kudrna D."/>
            <person name="Kulathinal R.J."/>
            <person name="Kumar S."/>
            <person name="Kwok R."/>
            <person name="Lander E."/>
            <person name="Langley C.H."/>
            <person name="Lapoint R."/>
            <person name="Lazzaro B.P."/>
            <person name="Lee S.J."/>
            <person name="Levesque L."/>
            <person name="Li R."/>
            <person name="Lin C.F."/>
            <person name="Lin M.F."/>
            <person name="Lindblad-Toh K."/>
            <person name="Llopart A."/>
            <person name="Long M."/>
            <person name="Low L."/>
            <person name="Lozovsky E."/>
            <person name="Lu J."/>
            <person name="Luo M."/>
            <person name="Machado C.A."/>
            <person name="Makalowski W."/>
            <person name="Marzo M."/>
            <person name="Matsuda M."/>
            <person name="Matzkin L."/>
            <person name="McAllister B."/>
            <person name="McBride C.S."/>
            <person name="McKernan B."/>
            <person name="McKernan K."/>
            <person name="Mendez-Lago M."/>
            <person name="Minx P."/>
            <person name="Mollenhauer M.U."/>
            <person name="Montooth K."/>
            <person name="Mount S.M."/>
            <person name="Mu X."/>
            <person name="Myers E."/>
            <person name="Negre B."/>
            <person name="Newfeld S."/>
            <person name="Nielsen R."/>
            <person name="Noor M.A."/>
            <person name="O'Grady P."/>
            <person name="Pachter L."/>
            <person name="Papaceit M."/>
            <person name="Parisi M.J."/>
            <person name="Parisi M."/>
            <person name="Parts L."/>
            <person name="Pedersen J.S."/>
            <person name="Pesole G."/>
            <person name="Phillippy A.M."/>
            <person name="Ponting C.P."/>
            <person name="Pop M."/>
            <person name="Porcelli D."/>
            <person name="Powell J.R."/>
            <person name="Prohaska S."/>
            <person name="Pruitt K."/>
            <person name="Puig M."/>
            <person name="Quesneville H."/>
            <person name="Ram K.R."/>
            <person name="Rand D."/>
            <person name="Rasmussen M.D."/>
            <person name="Reed L.K."/>
            <person name="Reenan R."/>
            <person name="Reily A."/>
            <person name="Remington K.A."/>
            <person name="Rieger T.T."/>
            <person name="Ritchie M.G."/>
            <person name="Robin C."/>
            <person name="Rogers Y.H."/>
            <person name="Rohde C."/>
            <person name="Rozas J."/>
            <person name="Rubenfield M.J."/>
            <person name="Ruiz A."/>
            <person name="Russo S."/>
            <person name="Salzberg S.L."/>
            <person name="Sanchez-Gracia A."/>
            <person name="Saranga D.J."/>
            <person name="Sato H."/>
            <person name="Schaeffer S.W."/>
            <person name="Schatz M.C."/>
            <person name="Schlenke T."/>
            <person name="Schwartz R."/>
            <person name="Segarra C."/>
            <person name="Singh R.S."/>
            <person name="Sirot L."/>
            <person name="Sirota M."/>
            <person name="Sisneros N.B."/>
            <person name="Smith C.D."/>
            <person name="Smith T.F."/>
            <person name="Spieth J."/>
            <person name="Stage D.E."/>
            <person name="Stark A."/>
            <person name="Stephan W."/>
            <person name="Strausberg R.L."/>
            <person name="Strempel S."/>
            <person name="Sturgill D."/>
            <person name="Sutton G."/>
            <person name="Sutton G.G."/>
            <person name="Tao W."/>
            <person name="Teichmann S."/>
            <person name="Tobari Y.N."/>
            <person name="Tomimura Y."/>
            <person name="Tsolas J.M."/>
            <person name="Valente V.L."/>
            <person name="Venter E."/>
            <person name="Venter J.C."/>
            <person name="Vicario S."/>
            <person name="Vieira F.G."/>
            <person name="Vilella A.J."/>
            <person name="Villasante A."/>
            <person name="Walenz B."/>
            <person name="Wang J."/>
            <person name="Wasserman M."/>
            <person name="Watts T."/>
            <person name="Wilson D."/>
            <person name="Wilson R.K."/>
            <person name="Wing R.A."/>
            <person name="Wolfner M.F."/>
            <person name="Wong A."/>
            <person name="Wong G.K."/>
            <person name="Wu C.I."/>
            <person name="Wu G."/>
            <person name="Yamamoto D."/>
            <person name="Yang H.P."/>
            <person name="Yang S.P."/>
            <person name="Yorke J.A."/>
            <person name="Yoshida K."/>
            <person name="Zdobnov E."/>
            <person name="Zhang P."/>
            <person name="Zhang Y."/>
            <person name="Zimin A.V."/>
            <person name="Baldwin J."/>
            <person name="Abdouelleil A."/>
            <person name="Abdulkadir J."/>
            <person name="Abebe A."/>
            <person name="Abera B."/>
            <person name="Abreu J."/>
            <person name="Acer S.C."/>
            <person name="Aftuck L."/>
            <person name="Alexander A."/>
            <person name="An P."/>
            <person name="Anderson E."/>
            <person name="Anderson S."/>
            <person name="Arachi H."/>
            <person name="Azer M."/>
            <person name="Bachantsang P."/>
            <person name="Barry A."/>
            <person name="Bayul T."/>
            <person name="Berlin A."/>
            <person name="Bessette D."/>
            <person name="Bloom T."/>
            <person name="Blye J."/>
            <person name="Boguslavskiy L."/>
            <person name="Bonnet C."/>
            <person name="Boukhgalter B."/>
            <person name="Bourzgui I."/>
            <person name="Brown A."/>
            <person name="Cahill P."/>
            <person name="Channer S."/>
            <person name="Cheshatsang Y."/>
            <person name="Chuda L."/>
            <person name="Citroen M."/>
            <person name="Collymore A."/>
            <person name="Cooke P."/>
            <person name="Costello M."/>
            <person name="D'Aco K."/>
            <person name="Daza R."/>
            <person name="De Haan G."/>
            <person name="DeGray S."/>
            <person name="DeMaso C."/>
            <person name="Dhargay N."/>
            <person name="Dooley K."/>
            <person name="Dooley E."/>
            <person name="Doricent M."/>
            <person name="Dorje P."/>
            <person name="Dorjee K."/>
            <person name="Dupes A."/>
            <person name="Elong R."/>
            <person name="Falk J."/>
            <person name="Farina A."/>
            <person name="Faro S."/>
            <person name="Ferguson D."/>
            <person name="Fisher S."/>
            <person name="Foley C.D."/>
            <person name="Franke A."/>
            <person name="Friedrich D."/>
            <person name="Gadbois L."/>
            <person name="Gearin G."/>
            <person name="Gearin C.R."/>
            <person name="Giannoukos G."/>
            <person name="Goode T."/>
            <person name="Graham J."/>
            <person name="Grandbois E."/>
            <person name="Grewal S."/>
            <person name="Gyaltsen K."/>
            <person name="Hafez N."/>
            <person name="Hagos B."/>
            <person name="Hall J."/>
            <person name="Henson C."/>
            <person name="Hollinger A."/>
            <person name="Honan T."/>
            <person name="Huard M.D."/>
            <person name="Hughes L."/>
            <person name="Hurhula B."/>
            <person name="Husby M.E."/>
            <person name="Kamat A."/>
            <person name="Kanga B."/>
            <person name="Kashin S."/>
            <person name="Khazanovich D."/>
            <person name="Kisner P."/>
            <person name="Lance K."/>
            <person name="Lara M."/>
            <person name="Lee W."/>
            <person name="Lennon N."/>
            <person name="Letendre F."/>
            <person name="LeVine R."/>
            <person name="Lipovsky A."/>
            <person name="Liu X."/>
            <person name="Liu J."/>
            <person name="Liu S."/>
            <person name="Lokyitsang T."/>
            <person name="Lokyitsang Y."/>
            <person name="Lubonja R."/>
            <person name="Lui A."/>
            <person name="MacDonald P."/>
            <person name="Magnisalis V."/>
            <person name="Maru K."/>
            <person name="Matthews C."/>
            <person name="McCusker W."/>
            <person name="McDonough S."/>
            <person name="Mehta T."/>
            <person name="Meldrim J."/>
            <person name="Meneus L."/>
            <person name="Mihai O."/>
            <person name="Mihalev A."/>
            <person name="Mihova T."/>
            <person name="Mittelman R."/>
            <person name="Mlenga V."/>
            <person name="Montmayeur A."/>
            <person name="Mulrain L."/>
            <person name="Navidi A."/>
            <person name="Naylor J."/>
            <person name="Negash T."/>
            <person name="Nguyen T."/>
            <person name="Nguyen N."/>
            <person name="Nicol R."/>
            <person name="Norbu C."/>
            <person name="Norbu N."/>
            <person name="Novod N."/>
            <person name="O'Neill B."/>
            <person name="Osman S."/>
            <person name="Markiewicz E."/>
            <person name="Oyono O.L."/>
            <person name="Patti C."/>
            <person name="Phunkhang P."/>
            <person name="Pierre F."/>
            <person name="Priest M."/>
            <person name="Raghuraman S."/>
            <person name="Rege F."/>
            <person name="Reyes R."/>
            <person name="Rise C."/>
            <person name="Rogov P."/>
            <person name="Ross K."/>
            <person name="Ryan E."/>
            <person name="Settipalli S."/>
            <person name="Shea T."/>
            <person name="Sherpa N."/>
            <person name="Shi L."/>
            <person name="Shih D."/>
            <person name="Sparrow T."/>
            <person name="Spaulding J."/>
            <person name="Stalker J."/>
            <person name="Stange-Thomann N."/>
            <person name="Stavropoulos S."/>
            <person name="Stone C."/>
            <person name="Strader C."/>
            <person name="Tesfaye S."/>
            <person name="Thomson T."/>
            <person name="Thoulutsang Y."/>
            <person name="Thoulutsang D."/>
            <person name="Topham K."/>
            <person name="Topping I."/>
            <person name="Tsamla T."/>
            <person name="Vassiliev H."/>
            <person name="Vo A."/>
            <person name="Wangchuk T."/>
            <person name="Wangdi T."/>
            <person name="Weiand M."/>
            <person name="Wilkinson J."/>
            <person name="Wilson A."/>
            <person name="Yadav S."/>
            <person name="Young G."/>
            <person name="Yu Q."/>
            <person name="Zembek L."/>
            <person name="Zhong D."/>
            <person name="Zimmer A."/>
            <person name="Zwirko Z."/>
            <person name="Jaffe D.B."/>
            <person name="Alvarez P."/>
            <person name="Brockman W."/>
            <person name="Butler J."/>
            <person name="Chin C."/>
            <person name="Gnerre S."/>
            <person name="Grabherr M."/>
            <person name="Kleber M."/>
            <person name="Mauceli E."/>
            <person name="MacCallum I."/>
        </authorList>
    </citation>
    <scope>NUCLEOTIDE SEQUENCE [LARGE SCALE GENOMIC DNA]</scope>
    <source>
        <strain evidence="10">Tucson 15010-1051.87</strain>
    </source>
</reference>
<evidence type="ECO:0000256" key="3">
    <source>
        <dbReference type="ARBA" id="ARBA00022692"/>
    </source>
</evidence>
<dbReference type="FunCoup" id="B4LPC1">
    <property type="interactions" value="9"/>
</dbReference>
<evidence type="ECO:0000256" key="6">
    <source>
        <dbReference type="ARBA" id="ARBA00023170"/>
    </source>
</evidence>
<evidence type="ECO:0000256" key="4">
    <source>
        <dbReference type="ARBA" id="ARBA00022989"/>
    </source>
</evidence>
<organism evidence="9 10">
    <name type="scientific">Drosophila virilis</name>
    <name type="common">Fruit fly</name>
    <dbReference type="NCBI Taxonomy" id="7244"/>
    <lineage>
        <taxon>Eukaryota</taxon>
        <taxon>Metazoa</taxon>
        <taxon>Ecdysozoa</taxon>
        <taxon>Arthropoda</taxon>
        <taxon>Hexapoda</taxon>
        <taxon>Insecta</taxon>
        <taxon>Pterygota</taxon>
        <taxon>Neoptera</taxon>
        <taxon>Endopterygota</taxon>
        <taxon>Diptera</taxon>
        <taxon>Brachycera</taxon>
        <taxon>Muscomorpha</taxon>
        <taxon>Ephydroidea</taxon>
        <taxon>Drosophilidae</taxon>
        <taxon>Drosophila</taxon>
    </lineage>
</organism>
<comment type="similarity">
    <text evidence="8">Belongs to the insect chemoreceptor superfamily. Gustatory receptor (GR) family.</text>
</comment>
<gene>
    <name evidence="9" type="primary">Dvir\GJ20983</name>
    <name evidence="9" type="ORF">Dvir_GJ20983</name>
</gene>
<accession>B4LPC1</accession>
<dbReference type="GO" id="GO:0030424">
    <property type="term" value="C:axon"/>
    <property type="evidence" value="ECO:0007669"/>
    <property type="project" value="TreeGrafter"/>
</dbReference>
<dbReference type="AlphaFoldDB" id="B4LPC1"/>
<evidence type="ECO:0000313" key="9">
    <source>
        <dbReference type="EMBL" id="EDW60230.2"/>
    </source>
</evidence>
<evidence type="ECO:0000256" key="5">
    <source>
        <dbReference type="ARBA" id="ARBA00023136"/>
    </source>
</evidence>
<dbReference type="InterPro" id="IPR013604">
    <property type="entry name" value="7TM_chemorcpt"/>
</dbReference>
<dbReference type="InParanoid" id="B4LPC1"/>
<dbReference type="GO" id="GO:0033041">
    <property type="term" value="F:sweet taste receptor activity"/>
    <property type="evidence" value="ECO:0007669"/>
    <property type="project" value="TreeGrafter"/>
</dbReference>
<dbReference type="Pfam" id="PF08395">
    <property type="entry name" value="7tm_7"/>
    <property type="match status" value="1"/>
</dbReference>
<dbReference type="GO" id="GO:0030425">
    <property type="term" value="C:dendrite"/>
    <property type="evidence" value="ECO:0007669"/>
    <property type="project" value="TreeGrafter"/>
</dbReference>
<evidence type="ECO:0000313" key="10">
    <source>
        <dbReference type="Proteomes" id="UP000008792"/>
    </source>
</evidence>
<dbReference type="Proteomes" id="UP000008792">
    <property type="component" value="Unassembled WGS sequence"/>
</dbReference>
<dbReference type="GO" id="GO:0007165">
    <property type="term" value="P:signal transduction"/>
    <property type="evidence" value="ECO:0007669"/>
    <property type="project" value="UniProtKB-KW"/>
</dbReference>
<keyword evidence="4 8" id="KW-1133">Transmembrane helix</keyword>
<evidence type="ECO:0000256" key="1">
    <source>
        <dbReference type="ARBA" id="ARBA00004651"/>
    </source>
</evidence>
<sequence length="396" mass="45512">MWSHAGRLHEYLFLLVHGTRVSCVMATLFSRWWQRRRLIRLVNAFRGLAIRKPQVMRMWRRRIIMKFISISLSELLQILVSFLTLRPYLTVNLASSIFLLYTLTVLVNVIISHYYFAIVNVHSHYILLNQEMRAVLVEIRSLEGEHRKAAFMIKCCTLADQLEVIAGTQYEVQTLLKRITNIFGIQGIVVMINSYISILATIYFSFSSVKNMHGIEWTPVYIFLFILNVVCYFADILITLNNVFFVLEVHKHMVKLLERLTMFSPGLDERLQTVIESFQLQITRNPLKISVLSLFSMDRSRSMSMANSLVTNSLVLIQYDIKNPRDVFSWKLEPEAKTNSTTRTTTSTLSGSHPTLVGGVCGIWWLVLDACLVQVANATSIGAYLCVSKVSEYHVP</sequence>
<evidence type="ECO:0000256" key="7">
    <source>
        <dbReference type="ARBA" id="ARBA00023224"/>
    </source>
</evidence>
<proteinExistence type="inferred from homology"/>
<feature type="transmembrane region" description="Helical" evidence="8">
    <location>
        <begin position="63"/>
        <end position="85"/>
    </location>
</feature>
<feature type="transmembrane region" description="Helical" evidence="8">
    <location>
        <begin position="97"/>
        <end position="117"/>
    </location>
</feature>
<feature type="transmembrane region" description="Helical" evidence="8">
    <location>
        <begin position="12"/>
        <end position="33"/>
    </location>
</feature>
<keyword evidence="7 8" id="KW-0807">Transducer</keyword>
<dbReference type="OrthoDB" id="7856336at2759"/>
<feature type="transmembrane region" description="Helical" evidence="8">
    <location>
        <begin position="183"/>
        <end position="206"/>
    </location>
</feature>
<keyword evidence="3 8" id="KW-0812">Transmembrane</keyword>
<dbReference type="GO" id="GO:0005886">
    <property type="term" value="C:plasma membrane"/>
    <property type="evidence" value="ECO:0007669"/>
    <property type="project" value="UniProtKB-SubCell"/>
</dbReference>
<comment type="caution">
    <text evidence="8">Lacks conserved residue(s) required for the propagation of feature annotation.</text>
</comment>
<name>B4LPC1_DROVI</name>
<dbReference type="PANTHER" id="PTHR21143">
    <property type="entry name" value="INVERTEBRATE GUSTATORY RECEPTOR"/>
    <property type="match status" value="1"/>
</dbReference>
<feature type="transmembrane region" description="Helical" evidence="8">
    <location>
        <begin position="221"/>
        <end position="247"/>
    </location>
</feature>
<dbReference type="HOGENOM" id="CLU_058694_0_0_1"/>
<keyword evidence="5 8" id="KW-0472">Membrane</keyword>
<keyword evidence="10" id="KW-1185">Reference proteome</keyword>
<dbReference type="GO" id="GO:0043025">
    <property type="term" value="C:neuronal cell body"/>
    <property type="evidence" value="ECO:0007669"/>
    <property type="project" value="TreeGrafter"/>
</dbReference>
<keyword evidence="2 8" id="KW-1003">Cell membrane</keyword>
<dbReference type="eggNOG" id="ENOG502T9G7">
    <property type="taxonomic scope" value="Eukaryota"/>
</dbReference>
<evidence type="ECO:0000256" key="2">
    <source>
        <dbReference type="ARBA" id="ARBA00022475"/>
    </source>
</evidence>
<evidence type="ECO:0000256" key="8">
    <source>
        <dbReference type="RuleBase" id="RU363108"/>
    </source>
</evidence>
<comment type="subcellular location">
    <subcellularLocation>
        <location evidence="1 8">Cell membrane</location>
        <topology evidence="1 8">Multi-pass membrane protein</topology>
    </subcellularLocation>
</comment>
<protein>
    <recommendedName>
        <fullName evidence="8">Gustatory receptor</fullName>
    </recommendedName>
</protein>